<keyword evidence="4 10" id="KW-0812">Transmembrane</keyword>
<keyword evidence="6 10" id="KW-1133">Transmembrane helix</keyword>
<keyword evidence="7 10" id="KW-0472">Membrane</keyword>
<feature type="transmembrane region" description="Helical" evidence="10">
    <location>
        <begin position="188"/>
        <end position="214"/>
    </location>
</feature>
<comment type="caution">
    <text evidence="11">The sequence shown here is derived from an EMBL/GenBank/DDBJ whole genome shotgun (WGS) entry which is preliminary data.</text>
</comment>
<dbReference type="CDD" id="cd06582">
    <property type="entry name" value="TM_PBP1_LivH_like"/>
    <property type="match status" value="1"/>
</dbReference>
<reference evidence="11 12" key="1">
    <citation type="submission" date="2024-07" db="EMBL/GenBank/DDBJ databases">
        <title>Genomic Encyclopedia of Type Strains, Phase V (KMG-V): Genome sequencing to study the core and pangenomes of soil and plant-associated prokaryotes.</title>
        <authorList>
            <person name="Whitman W."/>
        </authorList>
    </citation>
    <scope>NUCLEOTIDE SEQUENCE [LARGE SCALE GENOMIC DNA]</scope>
    <source>
        <strain evidence="11 12">USDA 415</strain>
    </source>
</reference>
<evidence type="ECO:0000256" key="3">
    <source>
        <dbReference type="ARBA" id="ARBA00022475"/>
    </source>
</evidence>
<evidence type="ECO:0000256" key="4">
    <source>
        <dbReference type="ARBA" id="ARBA00022692"/>
    </source>
</evidence>
<comment type="subcellular location">
    <subcellularLocation>
        <location evidence="1">Cell membrane</location>
        <topology evidence="1">Multi-pass membrane protein</topology>
    </subcellularLocation>
</comment>
<dbReference type="Pfam" id="PF02653">
    <property type="entry name" value="BPD_transp_2"/>
    <property type="match status" value="1"/>
</dbReference>
<feature type="transmembrane region" description="Helical" evidence="10">
    <location>
        <begin position="120"/>
        <end position="139"/>
    </location>
</feature>
<dbReference type="PANTHER" id="PTHR11795:SF447">
    <property type="entry name" value="ABC TRANSPORTER PERMEASE PROTEIN"/>
    <property type="match status" value="1"/>
</dbReference>
<feature type="transmembrane region" description="Helical" evidence="10">
    <location>
        <begin position="63"/>
        <end position="85"/>
    </location>
</feature>
<protein>
    <submittedName>
        <fullName evidence="11">Urea transport system permease protein</fullName>
    </submittedName>
</protein>
<keyword evidence="2" id="KW-0813">Transport</keyword>
<evidence type="ECO:0000256" key="8">
    <source>
        <dbReference type="ARBA" id="ARBA00037998"/>
    </source>
</evidence>
<evidence type="ECO:0000256" key="5">
    <source>
        <dbReference type="ARBA" id="ARBA00022970"/>
    </source>
</evidence>
<evidence type="ECO:0000256" key="9">
    <source>
        <dbReference type="SAM" id="MobiDB-lite"/>
    </source>
</evidence>
<dbReference type="InterPro" id="IPR001851">
    <property type="entry name" value="ABC_transp_permease"/>
</dbReference>
<gene>
    <name evidence="11" type="ORF">ABIF29_002586</name>
</gene>
<keyword evidence="3" id="KW-1003">Cell membrane</keyword>
<evidence type="ECO:0000313" key="12">
    <source>
        <dbReference type="Proteomes" id="UP001565471"/>
    </source>
</evidence>
<organism evidence="11 12">
    <name type="scientific">Bradyrhizobium elkanii</name>
    <dbReference type="NCBI Taxonomy" id="29448"/>
    <lineage>
        <taxon>Bacteria</taxon>
        <taxon>Pseudomonadati</taxon>
        <taxon>Pseudomonadota</taxon>
        <taxon>Alphaproteobacteria</taxon>
        <taxon>Hyphomicrobiales</taxon>
        <taxon>Nitrobacteraceae</taxon>
        <taxon>Bradyrhizobium</taxon>
    </lineage>
</organism>
<sequence length="344" mass="36711">MYREGPGREELTTGADEGRRRAAPAACIPKTNAASRTNGWEGQGAQNDHRKADLDVDQFIEQIVTGLSIGSILLLVALGLSIIYGSMGIINLAHGEFVMLGAYAAWVFHTYLGLGLLASLVPIFLVVATFGWVIERYVLSLLNNRPLDTILATWGVGIMLQQAVRLMVGSELRYVQLPPALSDSMDVFGIPVSSYRVFLFVVSIALFVATWLLMNRTTVGMKLRAIIQDRSVAASFGINAKRVYALTFAYGAGLAGLAGALVSPLKSVSPDMGTGYVVDAFMVVVLGGVQSLAGTVASAFILGELSGGIAFLQNDTVAKAIVLLAIVVLIRFRPEGLFTARVRA</sequence>
<dbReference type="Proteomes" id="UP001565471">
    <property type="component" value="Unassembled WGS sequence"/>
</dbReference>
<proteinExistence type="inferred from homology"/>
<evidence type="ECO:0000256" key="10">
    <source>
        <dbReference type="SAM" id="Phobius"/>
    </source>
</evidence>
<dbReference type="InterPro" id="IPR017779">
    <property type="entry name" value="ABC_UrtB_bac"/>
</dbReference>
<name>A0ABV4EXA4_BRAEL</name>
<keyword evidence="5" id="KW-0029">Amino-acid transport</keyword>
<evidence type="ECO:0000256" key="6">
    <source>
        <dbReference type="ARBA" id="ARBA00022989"/>
    </source>
</evidence>
<evidence type="ECO:0000313" key="11">
    <source>
        <dbReference type="EMBL" id="MEY9315787.1"/>
    </source>
</evidence>
<keyword evidence="12" id="KW-1185">Reference proteome</keyword>
<evidence type="ECO:0000256" key="7">
    <source>
        <dbReference type="ARBA" id="ARBA00023136"/>
    </source>
</evidence>
<feature type="transmembrane region" description="Helical" evidence="10">
    <location>
        <begin position="317"/>
        <end position="334"/>
    </location>
</feature>
<feature type="transmembrane region" description="Helical" evidence="10">
    <location>
        <begin position="243"/>
        <end position="261"/>
    </location>
</feature>
<dbReference type="EMBL" id="JBGBZA010000002">
    <property type="protein sequence ID" value="MEY9315787.1"/>
    <property type="molecule type" value="Genomic_DNA"/>
</dbReference>
<feature type="transmembrane region" description="Helical" evidence="10">
    <location>
        <begin position="151"/>
        <end position="168"/>
    </location>
</feature>
<evidence type="ECO:0000256" key="2">
    <source>
        <dbReference type="ARBA" id="ARBA00022448"/>
    </source>
</evidence>
<comment type="similarity">
    <text evidence="8">Belongs to the binding-protein-dependent transport system permease family. LivHM subfamily.</text>
</comment>
<dbReference type="InterPro" id="IPR052157">
    <property type="entry name" value="BCAA_transport_permease"/>
</dbReference>
<dbReference type="PANTHER" id="PTHR11795">
    <property type="entry name" value="BRANCHED-CHAIN AMINO ACID TRANSPORT SYSTEM PERMEASE PROTEIN LIVH"/>
    <property type="match status" value="1"/>
</dbReference>
<feature type="compositionally biased region" description="Basic and acidic residues" evidence="9">
    <location>
        <begin position="1"/>
        <end position="20"/>
    </location>
</feature>
<feature type="region of interest" description="Disordered" evidence="9">
    <location>
        <begin position="1"/>
        <end position="23"/>
    </location>
</feature>
<accession>A0ABV4EXA4</accession>
<evidence type="ECO:0000256" key="1">
    <source>
        <dbReference type="ARBA" id="ARBA00004651"/>
    </source>
</evidence>
<dbReference type="NCBIfam" id="TIGR03409">
    <property type="entry name" value="urea_trans_UrtB"/>
    <property type="match status" value="1"/>
</dbReference>
<feature type="transmembrane region" description="Helical" evidence="10">
    <location>
        <begin position="281"/>
        <end position="305"/>
    </location>
</feature>